<evidence type="ECO:0000313" key="2">
    <source>
        <dbReference type="Proteomes" id="UP001162164"/>
    </source>
</evidence>
<proteinExistence type="predicted"/>
<dbReference type="Proteomes" id="UP001162164">
    <property type="component" value="Unassembled WGS sequence"/>
</dbReference>
<evidence type="ECO:0000313" key="1">
    <source>
        <dbReference type="EMBL" id="KAJ8978651.1"/>
    </source>
</evidence>
<protein>
    <submittedName>
        <fullName evidence="1">Uncharacterized protein</fullName>
    </submittedName>
</protein>
<comment type="caution">
    <text evidence="1">The sequence shown here is derived from an EMBL/GenBank/DDBJ whole genome shotgun (WGS) entry which is preliminary data.</text>
</comment>
<sequence>MFQSRYFEGRVSTVTLKMGQVQDIAKRPANLTSPRPDELRTENRTLEVVAPDDAVDAERDQTAACREHAIG</sequence>
<dbReference type="EMBL" id="JAPWTJ010000412">
    <property type="protein sequence ID" value="KAJ8978651.1"/>
    <property type="molecule type" value="Genomic_DNA"/>
</dbReference>
<reference evidence="1" key="1">
    <citation type="journal article" date="2023" name="Insect Mol. Biol.">
        <title>Genome sequencing provides insights into the evolution of gene families encoding plant cell wall-degrading enzymes in longhorned beetles.</title>
        <authorList>
            <person name="Shin N.R."/>
            <person name="Okamura Y."/>
            <person name="Kirsch R."/>
            <person name="Pauchet Y."/>
        </authorList>
    </citation>
    <scope>NUCLEOTIDE SEQUENCE</scope>
    <source>
        <strain evidence="1">MMC_N1</strain>
    </source>
</reference>
<organism evidence="1 2">
    <name type="scientific">Molorchus minor</name>
    <dbReference type="NCBI Taxonomy" id="1323400"/>
    <lineage>
        <taxon>Eukaryota</taxon>
        <taxon>Metazoa</taxon>
        <taxon>Ecdysozoa</taxon>
        <taxon>Arthropoda</taxon>
        <taxon>Hexapoda</taxon>
        <taxon>Insecta</taxon>
        <taxon>Pterygota</taxon>
        <taxon>Neoptera</taxon>
        <taxon>Endopterygota</taxon>
        <taxon>Coleoptera</taxon>
        <taxon>Polyphaga</taxon>
        <taxon>Cucujiformia</taxon>
        <taxon>Chrysomeloidea</taxon>
        <taxon>Cerambycidae</taxon>
        <taxon>Lamiinae</taxon>
        <taxon>Monochamini</taxon>
        <taxon>Molorchus</taxon>
    </lineage>
</organism>
<keyword evidence="2" id="KW-1185">Reference proteome</keyword>
<gene>
    <name evidence="1" type="ORF">NQ317_019087</name>
</gene>
<name>A0ABQ9JKD3_9CUCU</name>
<accession>A0ABQ9JKD3</accession>